<comment type="caution">
    <text evidence="3">The sequence shown here is derived from an EMBL/GenBank/DDBJ whole genome shotgun (WGS) entry which is preliminary data.</text>
</comment>
<name>A0A1T3WJS3_9MYCO</name>
<evidence type="ECO:0000259" key="2">
    <source>
        <dbReference type="Pfam" id="PF24238"/>
    </source>
</evidence>
<gene>
    <name evidence="3" type="ORF">BV510_09695</name>
</gene>
<dbReference type="Proteomes" id="UP000191039">
    <property type="component" value="Unassembled WGS sequence"/>
</dbReference>
<feature type="domain" description="CDGP" evidence="2">
    <location>
        <begin position="37"/>
        <end position="74"/>
    </location>
</feature>
<dbReference type="InterPro" id="IPR056271">
    <property type="entry name" value="CDGP_dom"/>
</dbReference>
<evidence type="ECO:0000313" key="4">
    <source>
        <dbReference type="Proteomes" id="UP000191039"/>
    </source>
</evidence>
<dbReference type="EMBL" id="MIJD01000078">
    <property type="protein sequence ID" value="OPE54557.1"/>
    <property type="molecule type" value="Genomic_DNA"/>
</dbReference>
<proteinExistence type="predicted"/>
<evidence type="ECO:0000256" key="1">
    <source>
        <dbReference type="SAM" id="SignalP"/>
    </source>
</evidence>
<reference evidence="3 4" key="1">
    <citation type="submission" date="2016-09" db="EMBL/GenBank/DDBJ databases">
        <title>genome sequences of unsequenced Mycobacteria.</title>
        <authorList>
            <person name="Greninger A.L."/>
            <person name="Jerome K.R."/>
            <person name="Mcnair B."/>
            <person name="Wallis C."/>
            <person name="Fang F."/>
        </authorList>
    </citation>
    <scope>NUCLEOTIDE SEQUENCE [LARGE SCALE GENOMIC DNA]</scope>
    <source>
        <strain evidence="3 4">BM1</strain>
    </source>
</reference>
<keyword evidence="1" id="KW-0732">Signal</keyword>
<accession>A0A1T3WJS3</accession>
<sequence length="79" mass="8042">MRATTAAAVGAVVAAMAFAGWVTAPTAHADACGNFEVWGNGGGQCDGPFYEDGSFQRCTTVYVLGIGGTQCFIVPAPPR</sequence>
<dbReference type="OrthoDB" id="4635821at2"/>
<dbReference type="AlphaFoldDB" id="A0A1T3WJS3"/>
<feature type="signal peptide" evidence="1">
    <location>
        <begin position="1"/>
        <end position="29"/>
    </location>
</feature>
<dbReference type="Pfam" id="PF24238">
    <property type="entry name" value="CDGP"/>
    <property type="match status" value="1"/>
</dbReference>
<evidence type="ECO:0000313" key="3">
    <source>
        <dbReference type="EMBL" id="OPE54557.1"/>
    </source>
</evidence>
<organism evidence="3 4">
    <name type="scientific">Mycolicibacterium diernhoferi</name>
    <dbReference type="NCBI Taxonomy" id="1801"/>
    <lineage>
        <taxon>Bacteria</taxon>
        <taxon>Bacillati</taxon>
        <taxon>Actinomycetota</taxon>
        <taxon>Actinomycetes</taxon>
        <taxon>Mycobacteriales</taxon>
        <taxon>Mycobacteriaceae</taxon>
        <taxon>Mycolicibacterium</taxon>
    </lineage>
</organism>
<dbReference type="RefSeq" id="WP_073855536.1">
    <property type="nucleotide sequence ID" value="NZ_BAAATC010000015.1"/>
</dbReference>
<feature type="chain" id="PRO_5012323457" description="CDGP domain-containing protein" evidence="1">
    <location>
        <begin position="30"/>
        <end position="79"/>
    </location>
</feature>
<protein>
    <recommendedName>
        <fullName evidence="2">CDGP domain-containing protein</fullName>
    </recommendedName>
</protein>